<proteinExistence type="predicted"/>
<dbReference type="EMBL" id="BGZK01000851">
    <property type="protein sequence ID" value="GBP62849.1"/>
    <property type="molecule type" value="Genomic_DNA"/>
</dbReference>
<reference evidence="1 2" key="1">
    <citation type="journal article" date="2019" name="Commun. Biol.">
        <title>The bagworm genome reveals a unique fibroin gene that provides high tensile strength.</title>
        <authorList>
            <person name="Kono N."/>
            <person name="Nakamura H."/>
            <person name="Ohtoshi R."/>
            <person name="Tomita M."/>
            <person name="Numata K."/>
            <person name="Arakawa K."/>
        </authorList>
    </citation>
    <scope>NUCLEOTIDE SEQUENCE [LARGE SCALE GENOMIC DNA]</scope>
</reference>
<comment type="caution">
    <text evidence="1">The sequence shown here is derived from an EMBL/GenBank/DDBJ whole genome shotgun (WGS) entry which is preliminary data.</text>
</comment>
<dbReference type="AlphaFoldDB" id="A0A4C1XKN9"/>
<sequence>MVNFNPHVRAFKKTTQSPQRTTGLQLIEFLLSRYVRTPTCIALGRIIAVGFFRSKCTRISTFAGVFSKLAAFPFTESHVSLMTSFDRTYLVCLRFWESH</sequence>
<evidence type="ECO:0000313" key="1">
    <source>
        <dbReference type="EMBL" id="GBP62849.1"/>
    </source>
</evidence>
<gene>
    <name evidence="1" type="ORF">EVAR_44704_1</name>
</gene>
<name>A0A4C1XKN9_EUMVA</name>
<organism evidence="1 2">
    <name type="scientific">Eumeta variegata</name>
    <name type="common">Bagworm moth</name>
    <name type="synonym">Eumeta japonica</name>
    <dbReference type="NCBI Taxonomy" id="151549"/>
    <lineage>
        <taxon>Eukaryota</taxon>
        <taxon>Metazoa</taxon>
        <taxon>Ecdysozoa</taxon>
        <taxon>Arthropoda</taxon>
        <taxon>Hexapoda</taxon>
        <taxon>Insecta</taxon>
        <taxon>Pterygota</taxon>
        <taxon>Neoptera</taxon>
        <taxon>Endopterygota</taxon>
        <taxon>Lepidoptera</taxon>
        <taxon>Glossata</taxon>
        <taxon>Ditrysia</taxon>
        <taxon>Tineoidea</taxon>
        <taxon>Psychidae</taxon>
        <taxon>Oiketicinae</taxon>
        <taxon>Eumeta</taxon>
    </lineage>
</organism>
<accession>A0A4C1XKN9</accession>
<evidence type="ECO:0000313" key="2">
    <source>
        <dbReference type="Proteomes" id="UP000299102"/>
    </source>
</evidence>
<dbReference type="Proteomes" id="UP000299102">
    <property type="component" value="Unassembled WGS sequence"/>
</dbReference>
<protein>
    <submittedName>
        <fullName evidence="1">Uncharacterized protein</fullName>
    </submittedName>
</protein>
<keyword evidence="2" id="KW-1185">Reference proteome</keyword>